<reference evidence="1" key="2">
    <citation type="journal article" date="2021" name="PeerJ">
        <title>Extensive microbial diversity within the chicken gut microbiome revealed by metagenomics and culture.</title>
        <authorList>
            <person name="Gilroy R."/>
            <person name="Ravi A."/>
            <person name="Getino M."/>
            <person name="Pursley I."/>
            <person name="Horton D.L."/>
            <person name="Alikhan N.F."/>
            <person name="Baker D."/>
            <person name="Gharbi K."/>
            <person name="Hall N."/>
            <person name="Watson M."/>
            <person name="Adriaenssens E.M."/>
            <person name="Foster-Nyarko E."/>
            <person name="Jarju S."/>
            <person name="Secka A."/>
            <person name="Antonio M."/>
            <person name="Oren A."/>
            <person name="Chaudhuri R.R."/>
            <person name="La Ragione R."/>
            <person name="Hildebrand F."/>
            <person name="Pallen M.J."/>
        </authorList>
    </citation>
    <scope>NUCLEOTIDE SEQUENCE</scope>
    <source>
        <strain evidence="1">CHK136-897</strain>
    </source>
</reference>
<name>A0A9D1MRQ5_9PROT</name>
<proteinExistence type="predicted"/>
<dbReference type="AlphaFoldDB" id="A0A9D1MRQ5"/>
<comment type="caution">
    <text evidence="1">The sequence shown here is derived from an EMBL/GenBank/DDBJ whole genome shotgun (WGS) entry which is preliminary data.</text>
</comment>
<protein>
    <submittedName>
        <fullName evidence="1">Uncharacterized protein</fullName>
    </submittedName>
</protein>
<reference evidence="1" key="1">
    <citation type="submission" date="2020-10" db="EMBL/GenBank/DDBJ databases">
        <authorList>
            <person name="Gilroy R."/>
        </authorList>
    </citation>
    <scope>NUCLEOTIDE SEQUENCE</scope>
    <source>
        <strain evidence="1">CHK136-897</strain>
    </source>
</reference>
<dbReference type="Proteomes" id="UP000824142">
    <property type="component" value="Unassembled WGS sequence"/>
</dbReference>
<sequence length="103" mass="10862">MGQIDWSSTCTVSGTSVDVKGVSVCSSQSGSKQGDVADTLSRSSTASENVYCWCKMVSPAVSRWVYYGNAGGNCGHYCSTDCTSGLSSYLTTFRTSMFSSLSD</sequence>
<dbReference type="EMBL" id="DVNO01000007">
    <property type="protein sequence ID" value="HIU65237.1"/>
    <property type="molecule type" value="Genomic_DNA"/>
</dbReference>
<evidence type="ECO:0000313" key="1">
    <source>
        <dbReference type="EMBL" id="HIU65237.1"/>
    </source>
</evidence>
<organism evidence="1 2">
    <name type="scientific">Candidatus Enterousia avicola</name>
    <dbReference type="NCBI Taxonomy" id="2840787"/>
    <lineage>
        <taxon>Bacteria</taxon>
        <taxon>Pseudomonadati</taxon>
        <taxon>Pseudomonadota</taxon>
        <taxon>Alphaproteobacteria</taxon>
        <taxon>Candidatus Enterousia</taxon>
    </lineage>
</organism>
<evidence type="ECO:0000313" key="2">
    <source>
        <dbReference type="Proteomes" id="UP000824142"/>
    </source>
</evidence>
<accession>A0A9D1MRQ5</accession>
<gene>
    <name evidence="1" type="ORF">IAC63_01180</name>
</gene>